<gene>
    <name evidence="3" type="ORF">AMJ44_06710</name>
</gene>
<dbReference type="Pfam" id="PF13649">
    <property type="entry name" value="Methyltransf_25"/>
    <property type="match status" value="1"/>
</dbReference>
<feature type="domain" description="Methyltransferase" evidence="2">
    <location>
        <begin position="33"/>
        <end position="127"/>
    </location>
</feature>
<dbReference type="AlphaFoldDB" id="A0A0S7Y0R8"/>
<dbReference type="Proteomes" id="UP000051861">
    <property type="component" value="Unassembled WGS sequence"/>
</dbReference>
<reference evidence="3 4" key="1">
    <citation type="journal article" date="2015" name="Microbiome">
        <title>Genomic resolution of linkages in carbon, nitrogen, and sulfur cycling among widespread estuary sediment bacteria.</title>
        <authorList>
            <person name="Baker B.J."/>
            <person name="Lazar C.S."/>
            <person name="Teske A.P."/>
            <person name="Dick G.J."/>
        </authorList>
    </citation>
    <scope>NUCLEOTIDE SEQUENCE [LARGE SCALE GENOMIC DNA]</scope>
    <source>
        <strain evidence="3">DG_54_3</strain>
    </source>
</reference>
<evidence type="ECO:0000313" key="4">
    <source>
        <dbReference type="Proteomes" id="UP000051861"/>
    </source>
</evidence>
<dbReference type="SUPFAM" id="SSF53335">
    <property type="entry name" value="S-adenosyl-L-methionine-dependent methyltransferases"/>
    <property type="match status" value="1"/>
</dbReference>
<accession>A0A0S7Y0R8</accession>
<protein>
    <recommendedName>
        <fullName evidence="2">Methyltransferase domain-containing protein</fullName>
    </recommendedName>
</protein>
<evidence type="ECO:0000313" key="3">
    <source>
        <dbReference type="EMBL" id="KPJ68337.1"/>
    </source>
</evidence>
<organism evidence="3 4">
    <name type="scientific">candidate division WOR-1 bacterium DG_54_3</name>
    <dbReference type="NCBI Taxonomy" id="1703775"/>
    <lineage>
        <taxon>Bacteria</taxon>
        <taxon>Bacillati</taxon>
        <taxon>Saganbacteria</taxon>
    </lineage>
</organism>
<dbReference type="GO" id="GO:0016740">
    <property type="term" value="F:transferase activity"/>
    <property type="evidence" value="ECO:0007669"/>
    <property type="project" value="UniProtKB-KW"/>
</dbReference>
<dbReference type="Gene3D" id="3.40.50.150">
    <property type="entry name" value="Vaccinia Virus protein VP39"/>
    <property type="match status" value="1"/>
</dbReference>
<name>A0A0S7Y0R8_UNCSA</name>
<evidence type="ECO:0000259" key="2">
    <source>
        <dbReference type="Pfam" id="PF13649"/>
    </source>
</evidence>
<dbReference type="InterPro" id="IPR041698">
    <property type="entry name" value="Methyltransf_25"/>
</dbReference>
<dbReference type="PANTHER" id="PTHR43861">
    <property type="entry name" value="TRANS-ACONITATE 2-METHYLTRANSFERASE-RELATED"/>
    <property type="match status" value="1"/>
</dbReference>
<comment type="caution">
    <text evidence="3">The sequence shown here is derived from an EMBL/GenBank/DDBJ whole genome shotgun (WGS) entry which is preliminary data.</text>
</comment>
<keyword evidence="1" id="KW-0808">Transferase</keyword>
<sequence length="188" mass="21172">MCRAEMFNKRAASPKSKPDEILKALDLRAGQKVADIGSGGGYYTLRFAAAVGAAGEVFAVDTKQAYLDFIRKAAAERSINNVKYILIGKDSLPDAYLDLIFFRNVYHHLEERVALMKAYKPKLKPGGRIAIIEYLPGKGGFFSYRRLFGHHVPKEKIIAELEQAGYQKITEYDFLAEQSFTIFQKNEP</sequence>
<dbReference type="CDD" id="cd02440">
    <property type="entry name" value="AdoMet_MTases"/>
    <property type="match status" value="1"/>
</dbReference>
<evidence type="ECO:0000256" key="1">
    <source>
        <dbReference type="ARBA" id="ARBA00022679"/>
    </source>
</evidence>
<dbReference type="EMBL" id="LIZX01000055">
    <property type="protein sequence ID" value="KPJ68337.1"/>
    <property type="molecule type" value="Genomic_DNA"/>
</dbReference>
<dbReference type="InterPro" id="IPR029063">
    <property type="entry name" value="SAM-dependent_MTases_sf"/>
</dbReference>
<proteinExistence type="predicted"/>